<protein>
    <submittedName>
        <fullName evidence="1">Uncharacterized protein</fullName>
    </submittedName>
</protein>
<sequence length="606" mass="63455">MAGILQQVAGDGAADRVRAQAAVVLDVLLAAAGPPGRFGGGGVAKTAEVMEVVVNGPDGETAQFSLEGPDVAVADALTAGIGVVLLPVKLLKGGQRLVKGRKGRPGLGLPAALVVFFEDRGEVAELDRVGVVEVAADAVVPLRIGRPDRPRKVGRHVAGAETDHLYAGIDLPDPLAGHPQDVGVILRRAPEVGFVGHLPVADLLPVMADQVVNVIPPDFEVPFLLLRLPALVGAAIRLQVGRRIVDEDLAQHHDFGVQDILERLVRPAVFARFRHHAFHPADALADHPVAVGPLQDCQRVWIGSGVGSHPAGFVEDIQVAVGRQYGKTEFVRSGRVLPGPGQHPEDAPAVERHRRFPAQMGFAPERYPEGLLPDRPVEVILDPPGCLQRAGILAGVVNQQFQVGRLVLVKDVAGLPAEDADLDAAPGSVRAGRFGPFQLEGVHPDVLGYRKVGLPDLLQARINLESQVDGAPLHVQADGPEVARSLGNVEGKGKTLPLGGEIGPAAAGRPPRTVLGGLLRMAEEAQVDAAGFVGLQVGREGVAARRQPVELALEAALVVETVVVAQGRVPHLDDRQPQRVTAVGGGAVVPLVDPDLAPAVADAQFE</sequence>
<name>A0A1V5MD38_UNCT6</name>
<dbReference type="EMBL" id="MWAK01000233">
    <property type="protein sequence ID" value="OPZ90731.1"/>
    <property type="molecule type" value="Genomic_DNA"/>
</dbReference>
<dbReference type="Proteomes" id="UP000485484">
    <property type="component" value="Unassembled WGS sequence"/>
</dbReference>
<gene>
    <name evidence="1" type="ORF">BWY73_01256</name>
</gene>
<comment type="caution">
    <text evidence="1">The sequence shown here is derived from an EMBL/GenBank/DDBJ whole genome shotgun (WGS) entry which is preliminary data.</text>
</comment>
<proteinExistence type="predicted"/>
<accession>A0A1V5MD38</accession>
<organism evidence="1">
    <name type="scientific">candidate division TA06 bacterium ADurb.Bin417</name>
    <dbReference type="NCBI Taxonomy" id="1852828"/>
    <lineage>
        <taxon>Bacteria</taxon>
        <taxon>Bacteria division TA06</taxon>
    </lineage>
</organism>
<dbReference type="AlphaFoldDB" id="A0A1V5MD38"/>
<evidence type="ECO:0000313" key="1">
    <source>
        <dbReference type="EMBL" id="OPZ90731.1"/>
    </source>
</evidence>
<reference evidence="1" key="1">
    <citation type="submission" date="2017-02" db="EMBL/GenBank/DDBJ databases">
        <title>Delving into the versatile metabolic prowess of the omnipresent phylum Bacteroidetes.</title>
        <authorList>
            <person name="Nobu M.K."/>
            <person name="Mei R."/>
            <person name="Narihiro T."/>
            <person name="Kuroda K."/>
            <person name="Liu W.-T."/>
        </authorList>
    </citation>
    <scope>NUCLEOTIDE SEQUENCE</scope>
    <source>
        <strain evidence="1">ADurb.Bin417</strain>
    </source>
</reference>